<name>A0A9X2RAF4_9FLAO</name>
<organism evidence="3 4">
    <name type="scientific">Christiangramia oceanisediminis</name>
    <dbReference type="NCBI Taxonomy" id="2920386"/>
    <lineage>
        <taxon>Bacteria</taxon>
        <taxon>Pseudomonadati</taxon>
        <taxon>Bacteroidota</taxon>
        <taxon>Flavobacteriia</taxon>
        <taxon>Flavobacteriales</taxon>
        <taxon>Flavobacteriaceae</taxon>
        <taxon>Christiangramia</taxon>
    </lineage>
</organism>
<evidence type="ECO:0008006" key="5">
    <source>
        <dbReference type="Google" id="ProtNLM"/>
    </source>
</evidence>
<feature type="chain" id="PRO_5040779965" description="Secreted protein" evidence="2">
    <location>
        <begin position="22"/>
        <end position="55"/>
    </location>
</feature>
<evidence type="ECO:0000256" key="2">
    <source>
        <dbReference type="SAM" id="SignalP"/>
    </source>
</evidence>
<feature type="region of interest" description="Disordered" evidence="1">
    <location>
        <begin position="31"/>
        <end position="55"/>
    </location>
</feature>
<protein>
    <recommendedName>
        <fullName evidence="5">Secreted protein</fullName>
    </recommendedName>
</protein>
<accession>A0A9X2RAF4</accession>
<dbReference type="Proteomes" id="UP001155280">
    <property type="component" value="Unassembled WGS sequence"/>
</dbReference>
<dbReference type="PROSITE" id="PS51257">
    <property type="entry name" value="PROKAR_LIPOPROTEIN"/>
    <property type="match status" value="1"/>
</dbReference>
<comment type="caution">
    <text evidence="3">The sequence shown here is derived from an EMBL/GenBank/DDBJ whole genome shotgun (WGS) entry which is preliminary data.</text>
</comment>
<sequence length="55" mass="5890">MKKIILALVIVVANISFIACTDDSLAEAQEDINAPHYADSDDEHIDPPADPPGDD</sequence>
<dbReference type="RefSeq" id="WP_156283494.1">
    <property type="nucleotide sequence ID" value="NZ_JANCNS010000003.1"/>
</dbReference>
<keyword evidence="2" id="KW-0732">Signal</keyword>
<evidence type="ECO:0000256" key="1">
    <source>
        <dbReference type="SAM" id="MobiDB-lite"/>
    </source>
</evidence>
<proteinExistence type="predicted"/>
<feature type="signal peptide" evidence="2">
    <location>
        <begin position="1"/>
        <end position="21"/>
    </location>
</feature>
<dbReference type="EMBL" id="JANCNS010000003">
    <property type="protein sequence ID" value="MCP9201338.1"/>
    <property type="molecule type" value="Genomic_DNA"/>
</dbReference>
<reference evidence="3" key="1">
    <citation type="submission" date="2022-07" db="EMBL/GenBank/DDBJ databases">
        <title>Gramela sediminis sp. nov., isolated from deep-sea sediment of the Indian Ocean.</title>
        <authorList>
            <person name="Shi H."/>
        </authorList>
    </citation>
    <scope>NUCLEOTIDE SEQUENCE</scope>
    <source>
        <strain evidence="3">GC03-9</strain>
    </source>
</reference>
<dbReference type="AlphaFoldDB" id="A0A9X2RAF4"/>
<evidence type="ECO:0000313" key="4">
    <source>
        <dbReference type="Proteomes" id="UP001155280"/>
    </source>
</evidence>
<keyword evidence="4" id="KW-1185">Reference proteome</keyword>
<evidence type="ECO:0000313" key="3">
    <source>
        <dbReference type="EMBL" id="MCP9201338.1"/>
    </source>
</evidence>
<gene>
    <name evidence="3" type="ORF">MKO06_15620</name>
</gene>